<dbReference type="EMBL" id="CP127162">
    <property type="protein sequence ID" value="WIV19863.1"/>
    <property type="molecule type" value="Genomic_DNA"/>
</dbReference>
<feature type="domain" description="N-acetyltransferase" evidence="1">
    <location>
        <begin position="34"/>
        <end position="183"/>
    </location>
</feature>
<evidence type="ECO:0000259" key="1">
    <source>
        <dbReference type="PROSITE" id="PS51186"/>
    </source>
</evidence>
<reference evidence="2 3" key="1">
    <citation type="submission" date="2023-06" db="EMBL/GenBank/DDBJ databases">
        <title>Paenibacillus polygonum sp. nov., an endophytic bacterium, isolated from Polygonum lapathifolium L. in Nanji Wetland National Nature Reserve, South of Poyang Lake, Jiangxi Province, China.</title>
        <authorList>
            <person name="Yu Z."/>
        </authorList>
    </citation>
    <scope>NUCLEOTIDE SEQUENCE [LARGE SCALE GENOMIC DNA]</scope>
    <source>
        <strain evidence="2 3">C31</strain>
    </source>
</reference>
<dbReference type="InterPro" id="IPR016181">
    <property type="entry name" value="Acyl_CoA_acyltransferase"/>
</dbReference>
<evidence type="ECO:0000313" key="3">
    <source>
        <dbReference type="Proteomes" id="UP001236415"/>
    </source>
</evidence>
<evidence type="ECO:0000313" key="2">
    <source>
        <dbReference type="EMBL" id="WIV19863.1"/>
    </source>
</evidence>
<dbReference type="RefSeq" id="WP_285746296.1">
    <property type="nucleotide sequence ID" value="NZ_CP127162.1"/>
</dbReference>
<dbReference type="Proteomes" id="UP001236415">
    <property type="component" value="Chromosome"/>
</dbReference>
<dbReference type="PANTHER" id="PTHR43441">
    <property type="entry name" value="RIBOSOMAL-PROTEIN-SERINE ACETYLTRANSFERASE"/>
    <property type="match status" value="1"/>
</dbReference>
<accession>A0ABY8X4A3</accession>
<dbReference type="InterPro" id="IPR051908">
    <property type="entry name" value="Ribosomal_N-acetyltransferase"/>
</dbReference>
<dbReference type="InterPro" id="IPR000182">
    <property type="entry name" value="GNAT_dom"/>
</dbReference>
<keyword evidence="3" id="KW-1185">Reference proteome</keyword>
<name>A0ABY8X4A3_9BACL</name>
<sequence length="194" mass="22192">MTHETTEKIMLTIPESFESKRLIIRAPKYGDGAASYEAVQESMEELRPWMPFANDSLTPENSEINIRQAHLKFLKRSDLRLMLFSKENGQLVGSSGLHRIDWDVRKFEIGYWLRSSYAGQGYMSESVEAITNYAIRELAANRIEIRCDARNVKSAKVAERNGFVLEGILRGDSLDVYGKLSDTMLFSKIRGKEF</sequence>
<gene>
    <name evidence="2" type="ORF">QPK24_03745</name>
</gene>
<dbReference type="PANTHER" id="PTHR43441:SF3">
    <property type="entry name" value="ACETYLTRANSFERASE"/>
    <property type="match status" value="1"/>
</dbReference>
<protein>
    <submittedName>
        <fullName evidence="2">GNAT family N-acetyltransferase</fullName>
    </submittedName>
</protein>
<organism evidence="2 3">
    <name type="scientific">Paenibacillus polygoni</name>
    <dbReference type="NCBI Taxonomy" id="3050112"/>
    <lineage>
        <taxon>Bacteria</taxon>
        <taxon>Bacillati</taxon>
        <taxon>Bacillota</taxon>
        <taxon>Bacilli</taxon>
        <taxon>Bacillales</taxon>
        <taxon>Paenibacillaceae</taxon>
        <taxon>Paenibacillus</taxon>
    </lineage>
</organism>
<dbReference type="PROSITE" id="PS51186">
    <property type="entry name" value="GNAT"/>
    <property type="match status" value="1"/>
</dbReference>
<dbReference type="SUPFAM" id="SSF55729">
    <property type="entry name" value="Acyl-CoA N-acyltransferases (Nat)"/>
    <property type="match status" value="1"/>
</dbReference>
<dbReference type="Gene3D" id="3.40.630.30">
    <property type="match status" value="1"/>
</dbReference>
<proteinExistence type="predicted"/>
<dbReference type="Pfam" id="PF13302">
    <property type="entry name" value="Acetyltransf_3"/>
    <property type="match status" value="1"/>
</dbReference>